<keyword evidence="2" id="KW-1185">Reference proteome</keyword>
<gene>
    <name evidence="1" type="ordered locus">Plav_0621</name>
</gene>
<dbReference type="STRING" id="402881.Plav_0621"/>
<dbReference type="Pfam" id="PF09866">
    <property type="entry name" value="DUF2093"/>
    <property type="match status" value="1"/>
</dbReference>
<accession>A7HQR1</accession>
<evidence type="ECO:0000313" key="1">
    <source>
        <dbReference type="EMBL" id="ABS62244.1"/>
    </source>
</evidence>
<dbReference type="HOGENOM" id="CLU_176817_0_0_5"/>
<dbReference type="KEGG" id="pla:Plav_0621"/>
<sequence>MNRIDKMGGGPAELVYGDGEFHVVRAGAYVVCAVTGARIPVDELRYWNVDLQEAYATPEASLKRVLEMKSRE</sequence>
<dbReference type="InterPro" id="IPR018661">
    <property type="entry name" value="DUF2093"/>
</dbReference>
<organism evidence="1 2">
    <name type="scientific">Parvibaculum lavamentivorans (strain DS-1 / DSM 13023 / NCIMB 13966)</name>
    <dbReference type="NCBI Taxonomy" id="402881"/>
    <lineage>
        <taxon>Bacteria</taxon>
        <taxon>Pseudomonadati</taxon>
        <taxon>Pseudomonadota</taxon>
        <taxon>Alphaproteobacteria</taxon>
        <taxon>Hyphomicrobiales</taxon>
        <taxon>Parvibaculaceae</taxon>
        <taxon>Parvibaculum</taxon>
    </lineage>
</organism>
<proteinExistence type="predicted"/>
<name>A7HQR1_PARL1</name>
<dbReference type="RefSeq" id="WP_011995535.1">
    <property type="nucleotide sequence ID" value="NC_009719.1"/>
</dbReference>
<evidence type="ECO:0008006" key="3">
    <source>
        <dbReference type="Google" id="ProtNLM"/>
    </source>
</evidence>
<dbReference type="OrthoDB" id="9801906at2"/>
<dbReference type="Proteomes" id="UP000006377">
    <property type="component" value="Chromosome"/>
</dbReference>
<reference evidence="1 2" key="1">
    <citation type="journal article" date="2011" name="Stand. Genomic Sci.">
        <title>Complete genome sequence of Parvibaculum lavamentivorans type strain (DS-1(T)).</title>
        <authorList>
            <person name="Schleheck D."/>
            <person name="Weiss M."/>
            <person name="Pitluck S."/>
            <person name="Bruce D."/>
            <person name="Land M.L."/>
            <person name="Han S."/>
            <person name="Saunders E."/>
            <person name="Tapia R."/>
            <person name="Detter C."/>
            <person name="Brettin T."/>
            <person name="Han J."/>
            <person name="Woyke T."/>
            <person name="Goodwin L."/>
            <person name="Pennacchio L."/>
            <person name="Nolan M."/>
            <person name="Cook A.M."/>
            <person name="Kjelleberg S."/>
            <person name="Thomas T."/>
        </authorList>
    </citation>
    <scope>NUCLEOTIDE SEQUENCE [LARGE SCALE GENOMIC DNA]</scope>
    <source>
        <strain evidence="2">DS-1 / DSM 13023 / NCIMB 13966</strain>
    </source>
</reference>
<dbReference type="EMBL" id="CP000774">
    <property type="protein sequence ID" value="ABS62244.1"/>
    <property type="molecule type" value="Genomic_DNA"/>
</dbReference>
<evidence type="ECO:0000313" key="2">
    <source>
        <dbReference type="Proteomes" id="UP000006377"/>
    </source>
</evidence>
<protein>
    <recommendedName>
        <fullName evidence="3">DUF2093 domain-containing protein</fullName>
    </recommendedName>
</protein>
<dbReference type="AlphaFoldDB" id="A7HQR1"/>
<dbReference type="eggNOG" id="COG3908">
    <property type="taxonomic scope" value="Bacteria"/>
</dbReference>